<organism evidence="1 2">
    <name type="scientific">Sinanodonta woodiana</name>
    <name type="common">Chinese pond mussel</name>
    <name type="synonym">Anodonta woodiana</name>
    <dbReference type="NCBI Taxonomy" id="1069815"/>
    <lineage>
        <taxon>Eukaryota</taxon>
        <taxon>Metazoa</taxon>
        <taxon>Spiralia</taxon>
        <taxon>Lophotrochozoa</taxon>
        <taxon>Mollusca</taxon>
        <taxon>Bivalvia</taxon>
        <taxon>Autobranchia</taxon>
        <taxon>Heteroconchia</taxon>
        <taxon>Palaeoheterodonta</taxon>
        <taxon>Unionida</taxon>
        <taxon>Unionoidea</taxon>
        <taxon>Unionidae</taxon>
        <taxon>Unioninae</taxon>
        <taxon>Sinanodonta</taxon>
    </lineage>
</organism>
<proteinExistence type="predicted"/>
<reference evidence="1 2" key="1">
    <citation type="submission" date="2024-11" db="EMBL/GenBank/DDBJ databases">
        <title>Chromosome-level genome assembly of the freshwater bivalve Anodonta woodiana.</title>
        <authorList>
            <person name="Chen X."/>
        </authorList>
    </citation>
    <scope>NUCLEOTIDE SEQUENCE [LARGE SCALE GENOMIC DNA]</scope>
    <source>
        <strain evidence="1">MN2024</strain>
        <tissue evidence="1">Gills</tissue>
    </source>
</reference>
<dbReference type="EMBL" id="JBJQND010000013">
    <property type="protein sequence ID" value="KAL3856687.1"/>
    <property type="molecule type" value="Genomic_DNA"/>
</dbReference>
<evidence type="ECO:0000313" key="1">
    <source>
        <dbReference type="EMBL" id="KAL3856687.1"/>
    </source>
</evidence>
<keyword evidence="2" id="KW-1185">Reference proteome</keyword>
<name>A0ABD3V841_SINWO</name>
<sequence>MLTRRDFLTGSLKILRNSCGNTARINLDVPVGVTSRFYQKYARVNRKQGGTCVRKTGHQTHNKFNPTQSNSLVSYSGLLEKPQLKEHPDFQPTYDTEPQFNSKPCSELSLKSDFISLDDVVNIADDVLVEQCVQQESDVTADDITGNVKQTHNLTVFIPGNNDLEVLMTPNSNTDESVSKSDQSEETGLVVEQMSEGAKRSEELYTKSTSQTLNGESHVNTCISRSQGIRRAVRLQFQNIRLSPSNSNLELSNITSNNNIFQEGFYSDKSDYKCSGHDHVLKSSKSTKQMFPISPIHSLFTKKSEYTDLCRQEVGKLKIFKMEPISAQCDAAVSRVHQGLSRFVNKKERKDMHMSSTETCCSYIIKPNSSGTRVPNKSHTTERQNKCRCLNMSTCSSSTSEKKESMQQKVLMSLTTKPSFKQWSDCRFSK</sequence>
<protein>
    <submittedName>
        <fullName evidence="1">Uncharacterized protein</fullName>
    </submittedName>
</protein>
<comment type="caution">
    <text evidence="1">The sequence shown here is derived from an EMBL/GenBank/DDBJ whole genome shotgun (WGS) entry which is preliminary data.</text>
</comment>
<accession>A0ABD3V841</accession>
<gene>
    <name evidence="1" type="ORF">ACJMK2_011412</name>
</gene>
<dbReference type="AlphaFoldDB" id="A0ABD3V841"/>
<dbReference type="Proteomes" id="UP001634394">
    <property type="component" value="Unassembled WGS sequence"/>
</dbReference>
<evidence type="ECO:0000313" key="2">
    <source>
        <dbReference type="Proteomes" id="UP001634394"/>
    </source>
</evidence>